<name>A0A1R1XP76_9FUNG</name>
<reference evidence="3" key="1">
    <citation type="submission" date="2017-01" db="EMBL/GenBank/DDBJ databases">
        <authorList>
            <person name="Wang Y."/>
            <person name="White M."/>
            <person name="Kvist S."/>
            <person name="Moncalvo J.-M."/>
        </authorList>
    </citation>
    <scope>NUCLEOTIDE SEQUENCE [LARGE SCALE GENOMIC DNA]</scope>
    <source>
        <strain evidence="3">ID-206-W2</strain>
    </source>
</reference>
<feature type="region of interest" description="Disordered" evidence="1">
    <location>
        <begin position="173"/>
        <end position="193"/>
    </location>
</feature>
<organism evidence="2 3">
    <name type="scientific">Smittium culicis</name>
    <dbReference type="NCBI Taxonomy" id="133412"/>
    <lineage>
        <taxon>Eukaryota</taxon>
        <taxon>Fungi</taxon>
        <taxon>Fungi incertae sedis</taxon>
        <taxon>Zoopagomycota</taxon>
        <taxon>Kickxellomycotina</taxon>
        <taxon>Harpellomycetes</taxon>
        <taxon>Harpellales</taxon>
        <taxon>Legeriomycetaceae</taxon>
        <taxon>Smittium</taxon>
    </lineage>
</organism>
<evidence type="ECO:0000313" key="3">
    <source>
        <dbReference type="Proteomes" id="UP000187429"/>
    </source>
</evidence>
<feature type="region of interest" description="Disordered" evidence="1">
    <location>
        <begin position="272"/>
        <end position="364"/>
    </location>
</feature>
<dbReference type="Proteomes" id="UP000187429">
    <property type="component" value="Unassembled WGS sequence"/>
</dbReference>
<sequence>MEDLKKLKKRLIYVAKYVENPNDKLLIKNSLLDVVAKISDVSRMHKHGYFPNCQKFNDFYNGIYVSSLENTESLPEPPTIESLMVKKQELNCDDSIDGNDNSVKYCEIETENKLQNDEKDIKNELVPETNLENSSNINNKALYQSDLKNLEIINSEKKEEKISKVLSESDSNNNYVNEAESHTDSQPFSKESSNFDMELDCSENVIAQKDQNPDRINEEKAENNFMDINDSKYLPLNDELVENDRLISKKLQENMINNSSTLKVSEIISTSQNLKHDEIEIEPESQEITPKSNEIKDKSLKNDRNFEESGALVTNEKTAPDTNESSKDILDGKEDSASNTSSAQCTSKLNDSDKKDEKLSQKKIPSVKKNVLFDHYTPSKYPLIYASLL</sequence>
<feature type="compositionally biased region" description="Polar residues" evidence="1">
    <location>
        <begin position="337"/>
        <end position="349"/>
    </location>
</feature>
<feature type="compositionally biased region" description="Basic and acidic residues" evidence="1">
    <location>
        <begin position="293"/>
        <end position="307"/>
    </location>
</feature>
<evidence type="ECO:0000256" key="1">
    <source>
        <dbReference type="SAM" id="MobiDB-lite"/>
    </source>
</evidence>
<dbReference type="AlphaFoldDB" id="A0A1R1XP76"/>
<feature type="compositionally biased region" description="Basic and acidic residues" evidence="1">
    <location>
        <begin position="350"/>
        <end position="360"/>
    </location>
</feature>
<keyword evidence="3" id="KW-1185">Reference proteome</keyword>
<gene>
    <name evidence="2" type="ORF">AYI69_g7837</name>
</gene>
<evidence type="ECO:0000313" key="2">
    <source>
        <dbReference type="EMBL" id="OMJ16431.1"/>
    </source>
</evidence>
<dbReference type="EMBL" id="LSSM01003902">
    <property type="protein sequence ID" value="OMJ16431.1"/>
    <property type="molecule type" value="Genomic_DNA"/>
</dbReference>
<accession>A0A1R1XP76</accession>
<proteinExistence type="predicted"/>
<protein>
    <submittedName>
        <fullName evidence="2">Uncharacterized protein</fullName>
    </submittedName>
</protein>
<comment type="caution">
    <text evidence="2">The sequence shown here is derived from an EMBL/GenBank/DDBJ whole genome shotgun (WGS) entry which is preliminary data.</text>
</comment>
<feature type="compositionally biased region" description="Basic and acidic residues" evidence="1">
    <location>
        <begin position="324"/>
        <end position="336"/>
    </location>
</feature>
<feature type="compositionally biased region" description="Polar residues" evidence="1">
    <location>
        <begin position="184"/>
        <end position="193"/>
    </location>
</feature>
<dbReference type="OrthoDB" id="10411965at2759"/>